<evidence type="ECO:0000313" key="3">
    <source>
        <dbReference type="Proteomes" id="UP000499080"/>
    </source>
</evidence>
<feature type="compositionally biased region" description="Low complexity" evidence="1">
    <location>
        <begin position="85"/>
        <end position="99"/>
    </location>
</feature>
<feature type="compositionally biased region" description="Low complexity" evidence="1">
    <location>
        <begin position="153"/>
        <end position="163"/>
    </location>
</feature>
<evidence type="ECO:0000256" key="1">
    <source>
        <dbReference type="SAM" id="MobiDB-lite"/>
    </source>
</evidence>
<accession>A0A4Y2USP8</accession>
<evidence type="ECO:0000313" key="2">
    <source>
        <dbReference type="EMBL" id="GBO14570.1"/>
    </source>
</evidence>
<name>A0A4Y2USP8_ARAVE</name>
<feature type="region of interest" description="Disordered" evidence="1">
    <location>
        <begin position="131"/>
        <end position="165"/>
    </location>
</feature>
<dbReference type="Proteomes" id="UP000499080">
    <property type="component" value="Unassembled WGS sequence"/>
</dbReference>
<dbReference type="OrthoDB" id="6424078at2759"/>
<dbReference type="AlphaFoldDB" id="A0A4Y2USP8"/>
<organism evidence="2 3">
    <name type="scientific">Araneus ventricosus</name>
    <name type="common">Orbweaver spider</name>
    <name type="synonym">Epeira ventricosa</name>
    <dbReference type="NCBI Taxonomy" id="182803"/>
    <lineage>
        <taxon>Eukaryota</taxon>
        <taxon>Metazoa</taxon>
        <taxon>Ecdysozoa</taxon>
        <taxon>Arthropoda</taxon>
        <taxon>Chelicerata</taxon>
        <taxon>Arachnida</taxon>
        <taxon>Araneae</taxon>
        <taxon>Araneomorphae</taxon>
        <taxon>Entelegynae</taxon>
        <taxon>Araneoidea</taxon>
        <taxon>Araneidae</taxon>
        <taxon>Araneus</taxon>
    </lineage>
</organism>
<proteinExistence type="predicted"/>
<sequence length="195" mass="22272">MFIFIMNIYNDIPNVLTYIHFCIFQPPSEQNNNVCYVNTSAFFASSQNVTSDTRGSVPGYNAPVQSTSTETDSDRTLWNRTEPLQSMETQSSTPQTSESGYGVVKRRQKVAKGVQTEEVRKRCWRHRRDSLLDKSRQNENDGTLSSRQESKLDVSSPNSSSKSVLRRALPNVNFSTWSRTSKVSDGYSFLFLYFF</sequence>
<feature type="region of interest" description="Disordered" evidence="1">
    <location>
        <begin position="51"/>
        <end position="109"/>
    </location>
</feature>
<dbReference type="EMBL" id="BGPR01038702">
    <property type="protein sequence ID" value="GBO14570.1"/>
    <property type="molecule type" value="Genomic_DNA"/>
</dbReference>
<reference evidence="2 3" key="1">
    <citation type="journal article" date="2019" name="Sci. Rep.">
        <title>Orb-weaving spider Araneus ventricosus genome elucidates the spidroin gene catalogue.</title>
        <authorList>
            <person name="Kono N."/>
            <person name="Nakamura H."/>
            <person name="Ohtoshi R."/>
            <person name="Moran D.A.P."/>
            <person name="Shinohara A."/>
            <person name="Yoshida Y."/>
            <person name="Fujiwara M."/>
            <person name="Mori M."/>
            <person name="Tomita M."/>
            <person name="Arakawa K."/>
        </authorList>
    </citation>
    <scope>NUCLEOTIDE SEQUENCE [LARGE SCALE GENOMIC DNA]</scope>
</reference>
<comment type="caution">
    <text evidence="2">The sequence shown here is derived from an EMBL/GenBank/DDBJ whole genome shotgun (WGS) entry which is preliminary data.</text>
</comment>
<protein>
    <submittedName>
        <fullName evidence="2">Uncharacterized protein</fullName>
    </submittedName>
</protein>
<gene>
    <name evidence="2" type="ORF">AVEN_132425_1</name>
</gene>
<keyword evidence="3" id="KW-1185">Reference proteome</keyword>